<dbReference type="GO" id="GO:0016020">
    <property type="term" value="C:membrane"/>
    <property type="evidence" value="ECO:0007669"/>
    <property type="project" value="InterPro"/>
</dbReference>
<comment type="cofactor">
    <cofactor evidence="9">
        <name>[2Fe-2S] cluster</name>
        <dbReference type="ChEBI" id="CHEBI:190135"/>
    </cofactor>
</comment>
<evidence type="ECO:0000259" key="11">
    <source>
        <dbReference type="PROSITE" id="PS51296"/>
    </source>
</evidence>
<keyword evidence="3" id="KW-0001">2Fe-2S</keyword>
<reference evidence="12" key="1">
    <citation type="journal article" date="2014" name="Int. J. Syst. Evol. Microbiol.">
        <title>Complete genome sequence of Corynebacterium casei LMG S-19264T (=DSM 44701T), isolated from a smear-ripened cheese.</title>
        <authorList>
            <consortium name="US DOE Joint Genome Institute (JGI-PGF)"/>
            <person name="Walter F."/>
            <person name="Albersmeier A."/>
            <person name="Kalinowski J."/>
            <person name="Ruckert C."/>
        </authorList>
    </citation>
    <scope>NUCLEOTIDE SEQUENCE</scope>
    <source>
        <strain evidence="12">JCM 4956</strain>
    </source>
</reference>
<dbReference type="InterPro" id="IPR014349">
    <property type="entry name" value="Rieske_Fe-S_prot"/>
</dbReference>
<organism evidence="12 13">
    <name type="scientific">Streptomyces fructofermentans</name>
    <dbReference type="NCBI Taxonomy" id="152141"/>
    <lineage>
        <taxon>Bacteria</taxon>
        <taxon>Bacillati</taxon>
        <taxon>Actinomycetota</taxon>
        <taxon>Actinomycetes</taxon>
        <taxon>Kitasatosporales</taxon>
        <taxon>Streptomycetaceae</taxon>
        <taxon>Streptomyces</taxon>
    </lineage>
</organism>
<dbReference type="GO" id="GO:0046872">
    <property type="term" value="F:metal ion binding"/>
    <property type="evidence" value="ECO:0007669"/>
    <property type="project" value="UniProtKB-KW"/>
</dbReference>
<dbReference type="GO" id="GO:0004497">
    <property type="term" value="F:monooxygenase activity"/>
    <property type="evidence" value="ECO:0007669"/>
    <property type="project" value="UniProtKB-ARBA"/>
</dbReference>
<reference evidence="12" key="2">
    <citation type="submission" date="2020-09" db="EMBL/GenBank/DDBJ databases">
        <authorList>
            <person name="Sun Q."/>
            <person name="Ohkuma M."/>
        </authorList>
    </citation>
    <scope>NUCLEOTIDE SEQUENCE</scope>
    <source>
        <strain evidence="12">JCM 4956</strain>
    </source>
</reference>
<dbReference type="PANTHER" id="PTHR10134">
    <property type="entry name" value="CYTOCHROME B-C1 COMPLEX SUBUNIT RIESKE, MITOCHONDRIAL"/>
    <property type="match status" value="1"/>
</dbReference>
<dbReference type="InterPro" id="IPR036922">
    <property type="entry name" value="Rieske_2Fe-2S_sf"/>
</dbReference>
<dbReference type="AlphaFoldDB" id="A0A918KLH7"/>
<evidence type="ECO:0000256" key="10">
    <source>
        <dbReference type="SAM" id="MobiDB-lite"/>
    </source>
</evidence>
<keyword evidence="7" id="KW-1015">Disulfide bond</keyword>
<dbReference type="Gene3D" id="2.102.10.10">
    <property type="entry name" value="Rieske [2Fe-2S] iron-sulphur domain"/>
    <property type="match status" value="1"/>
</dbReference>
<dbReference type="GO" id="GO:0016705">
    <property type="term" value="F:oxidoreductase activity, acting on paired donors, with incorporation or reduction of molecular oxygen"/>
    <property type="evidence" value="ECO:0007669"/>
    <property type="project" value="UniProtKB-ARBA"/>
</dbReference>
<keyword evidence="6" id="KW-0411">Iron-sulfur</keyword>
<evidence type="ECO:0000313" key="13">
    <source>
        <dbReference type="Proteomes" id="UP000645555"/>
    </source>
</evidence>
<feature type="region of interest" description="Disordered" evidence="10">
    <location>
        <begin position="33"/>
        <end position="65"/>
    </location>
</feature>
<keyword evidence="4" id="KW-0479">Metal-binding</keyword>
<name>A0A918KLH7_9ACTN</name>
<accession>A0A918KLH7</accession>
<sequence>MSSETLQPAPGPARRTVIAAVGAVGVAATLTACSDSGDDSGSSDVAPGGEAGGAGAGAAGDAVAKTGDIPQGGGKVFADLGLVVVQPTAGEFKAYSSKCPHQGCAVKDISDGLINCPCHNSQFRVEDGSVKTGPATSGLPEAKITVNGDSITLG</sequence>
<feature type="domain" description="Rieske" evidence="11">
    <location>
        <begin position="61"/>
        <end position="153"/>
    </location>
</feature>
<feature type="compositionally biased region" description="Gly residues" evidence="10">
    <location>
        <begin position="49"/>
        <end position="58"/>
    </location>
</feature>
<dbReference type="CDD" id="cd03467">
    <property type="entry name" value="Rieske"/>
    <property type="match status" value="1"/>
</dbReference>
<evidence type="ECO:0000256" key="9">
    <source>
        <dbReference type="ARBA" id="ARBA00034078"/>
    </source>
</evidence>
<evidence type="ECO:0000313" key="12">
    <source>
        <dbReference type="EMBL" id="GGX67603.1"/>
    </source>
</evidence>
<dbReference type="EMBL" id="BMWD01000013">
    <property type="protein sequence ID" value="GGX67603.1"/>
    <property type="molecule type" value="Genomic_DNA"/>
</dbReference>
<gene>
    <name evidence="12" type="ORF">GCM10010515_38880</name>
</gene>
<comment type="caution">
    <text evidence="12">The sequence shown here is derived from an EMBL/GenBank/DDBJ whole genome shotgun (WGS) entry which is preliminary data.</text>
</comment>
<dbReference type="PROSITE" id="PS51296">
    <property type="entry name" value="RIESKE"/>
    <property type="match status" value="1"/>
</dbReference>
<dbReference type="Pfam" id="PF00355">
    <property type="entry name" value="Rieske"/>
    <property type="match status" value="1"/>
</dbReference>
<dbReference type="PRINTS" id="PR00162">
    <property type="entry name" value="RIESKE"/>
</dbReference>
<feature type="compositionally biased region" description="Low complexity" evidence="10">
    <location>
        <begin position="33"/>
        <end position="48"/>
    </location>
</feature>
<evidence type="ECO:0000256" key="1">
    <source>
        <dbReference type="ARBA" id="ARBA00002494"/>
    </source>
</evidence>
<evidence type="ECO:0000256" key="8">
    <source>
        <dbReference type="ARBA" id="ARBA00029586"/>
    </source>
</evidence>
<evidence type="ECO:0000256" key="6">
    <source>
        <dbReference type="ARBA" id="ARBA00023014"/>
    </source>
</evidence>
<dbReference type="FunFam" id="2.102.10.10:FF:000016">
    <property type="entry name" value="Nitrite reductase/ring-hydroxylating ferredoxin subunit"/>
    <property type="match status" value="1"/>
</dbReference>
<dbReference type="InterPro" id="IPR017941">
    <property type="entry name" value="Rieske_2Fe-2S"/>
</dbReference>
<evidence type="ECO:0000256" key="7">
    <source>
        <dbReference type="ARBA" id="ARBA00023157"/>
    </source>
</evidence>
<dbReference type="GO" id="GO:0051537">
    <property type="term" value="F:2 iron, 2 sulfur cluster binding"/>
    <property type="evidence" value="ECO:0007669"/>
    <property type="project" value="UniProtKB-KW"/>
</dbReference>
<evidence type="ECO:0000256" key="3">
    <source>
        <dbReference type="ARBA" id="ARBA00022714"/>
    </source>
</evidence>
<evidence type="ECO:0000256" key="4">
    <source>
        <dbReference type="ARBA" id="ARBA00022723"/>
    </source>
</evidence>
<protein>
    <recommendedName>
        <fullName evidence="2">Cytochrome bc1 complex Rieske iron-sulfur subunit</fullName>
    </recommendedName>
    <alternativeName>
        <fullName evidence="8">Cytochrome bc1 reductase complex subunit QcrA</fullName>
    </alternativeName>
</protein>
<comment type="function">
    <text evidence="1">Iron-sulfur subunit of the cytochrome bc1 complex, an essential component of the respiratory electron transport chain required for ATP synthesis. The bc1 complex catalyzes the oxidation of menaquinol and the reduction of cytochrome c in the respiratory chain. The bc1 complex operates through a Q-cycle mechanism that couples electron transfer to generation of the proton gradient that drives ATP synthesis.</text>
</comment>
<dbReference type="Proteomes" id="UP000645555">
    <property type="component" value="Unassembled WGS sequence"/>
</dbReference>
<keyword evidence="5" id="KW-0408">Iron</keyword>
<dbReference type="RefSeq" id="WP_190036810.1">
    <property type="nucleotide sequence ID" value="NZ_BMWD01000013.1"/>
</dbReference>
<proteinExistence type="predicted"/>
<evidence type="ECO:0000256" key="2">
    <source>
        <dbReference type="ARBA" id="ARBA00015816"/>
    </source>
</evidence>
<evidence type="ECO:0000256" key="5">
    <source>
        <dbReference type="ARBA" id="ARBA00023004"/>
    </source>
</evidence>
<dbReference type="SUPFAM" id="SSF50022">
    <property type="entry name" value="ISP domain"/>
    <property type="match status" value="1"/>
</dbReference>
<keyword evidence="13" id="KW-1185">Reference proteome</keyword>
<dbReference type="InterPro" id="IPR005805">
    <property type="entry name" value="Rieske_Fe-S_prot_C"/>
</dbReference>